<evidence type="ECO:0000256" key="2">
    <source>
        <dbReference type="ARBA" id="ARBA00022692"/>
    </source>
</evidence>
<dbReference type="InterPro" id="IPR010761">
    <property type="entry name" value="Clc_prot-like"/>
</dbReference>
<dbReference type="PANTHER" id="PTHR10671">
    <property type="entry name" value="EPITHELIAL MEMBRANE PROTEIN-RELATED"/>
    <property type="match status" value="1"/>
</dbReference>
<feature type="transmembrane region" description="Helical" evidence="5">
    <location>
        <begin position="132"/>
        <end position="155"/>
    </location>
</feature>
<keyword evidence="3 5" id="KW-1133">Transmembrane helix</keyword>
<comment type="subcellular location">
    <subcellularLocation>
        <location evidence="1">Membrane</location>
        <topology evidence="1">Multi-pass membrane protein</topology>
    </subcellularLocation>
</comment>
<keyword evidence="2 5" id="KW-0812">Transmembrane</keyword>
<dbReference type="GO" id="GO:0005886">
    <property type="term" value="C:plasma membrane"/>
    <property type="evidence" value="ECO:0007669"/>
    <property type="project" value="TreeGrafter"/>
</dbReference>
<dbReference type="Pfam" id="PF07062">
    <property type="entry name" value="Clc-like"/>
    <property type="match status" value="1"/>
</dbReference>
<keyword evidence="4 5" id="KW-0472">Membrane</keyword>
<dbReference type="PANTHER" id="PTHR10671:SF51">
    <property type="entry name" value="CLC-LIKE PROTEIN"/>
    <property type="match status" value="1"/>
</dbReference>
<feature type="transmembrane region" description="Helical" evidence="5">
    <location>
        <begin position="97"/>
        <end position="120"/>
    </location>
</feature>
<evidence type="ECO:0000256" key="4">
    <source>
        <dbReference type="ARBA" id="ARBA00023136"/>
    </source>
</evidence>
<evidence type="ECO:0000313" key="8">
    <source>
        <dbReference type="WBParaSite" id="PSAMB.scaffold3778size16933.g22520.t1"/>
    </source>
</evidence>
<keyword evidence="7" id="KW-1185">Reference proteome</keyword>
<evidence type="ECO:0000256" key="1">
    <source>
        <dbReference type="ARBA" id="ARBA00004141"/>
    </source>
</evidence>
<accession>A0A914WE98</accession>
<dbReference type="AlphaFoldDB" id="A0A914WE98"/>
<evidence type="ECO:0000313" key="7">
    <source>
        <dbReference type="Proteomes" id="UP000887566"/>
    </source>
</evidence>
<reference evidence="8" key="1">
    <citation type="submission" date="2022-11" db="UniProtKB">
        <authorList>
            <consortium name="WormBaseParasite"/>
        </authorList>
    </citation>
    <scope>IDENTIFICATION</scope>
</reference>
<proteinExistence type="predicted"/>
<keyword evidence="6" id="KW-0732">Signal</keyword>
<dbReference type="Proteomes" id="UP000887566">
    <property type="component" value="Unplaced"/>
</dbReference>
<feature type="transmembrane region" description="Helical" evidence="5">
    <location>
        <begin position="175"/>
        <end position="200"/>
    </location>
</feature>
<dbReference type="WBParaSite" id="PSAMB.scaffold3778size16933.g22520.t1">
    <property type="protein sequence ID" value="PSAMB.scaffold3778size16933.g22520.t1"/>
    <property type="gene ID" value="PSAMB.scaffold3778size16933.g22520"/>
</dbReference>
<protein>
    <submittedName>
        <fullName evidence="8">Clc-like protein</fullName>
    </submittedName>
</protein>
<evidence type="ECO:0000256" key="5">
    <source>
        <dbReference type="SAM" id="Phobius"/>
    </source>
</evidence>
<sequence length="256" mass="28154">MVIGVIWSIVAVASAAWQVVDLREYQTEHEHGLWQDCARTSKSGYSEGAAYQTAGALHCTYKFDYSPGQLVPVESEYVDENSPAGENKYHVFHAYQVSTLVLVLLSVLLGIIAVCISCGAMAYPMCALINTILAFICLLLTFGAVASFFIVAHRADNRFVKGVVGQYEAILGRAYYFEVVSCVVHFLAFVCSLLTSYLFLRADDTDDRRRRGSLRRSKPLSEYPTKYVSVVDISPTYAGSNASLANNGFRGLVTPV</sequence>
<feature type="chain" id="PRO_5037321246" evidence="6">
    <location>
        <begin position="16"/>
        <end position="256"/>
    </location>
</feature>
<evidence type="ECO:0000256" key="3">
    <source>
        <dbReference type="ARBA" id="ARBA00022989"/>
    </source>
</evidence>
<name>A0A914WE98_9BILA</name>
<dbReference type="Gene3D" id="1.20.140.150">
    <property type="match status" value="1"/>
</dbReference>
<evidence type="ECO:0000256" key="6">
    <source>
        <dbReference type="SAM" id="SignalP"/>
    </source>
</evidence>
<feature type="signal peptide" evidence="6">
    <location>
        <begin position="1"/>
        <end position="15"/>
    </location>
</feature>
<dbReference type="InterPro" id="IPR050579">
    <property type="entry name" value="PMP-22/EMP/MP20-like"/>
</dbReference>
<organism evidence="7 8">
    <name type="scientific">Plectus sambesii</name>
    <dbReference type="NCBI Taxonomy" id="2011161"/>
    <lineage>
        <taxon>Eukaryota</taxon>
        <taxon>Metazoa</taxon>
        <taxon>Ecdysozoa</taxon>
        <taxon>Nematoda</taxon>
        <taxon>Chromadorea</taxon>
        <taxon>Plectida</taxon>
        <taxon>Plectina</taxon>
        <taxon>Plectoidea</taxon>
        <taxon>Plectidae</taxon>
        <taxon>Plectus</taxon>
    </lineage>
</organism>